<gene>
    <name evidence="1" type="ORF">METZ01_LOCUS363437</name>
</gene>
<protein>
    <submittedName>
        <fullName evidence="1">Uncharacterized protein</fullName>
    </submittedName>
</protein>
<evidence type="ECO:0000313" key="1">
    <source>
        <dbReference type="EMBL" id="SVD10583.1"/>
    </source>
</evidence>
<dbReference type="AlphaFoldDB" id="A0A382SLA3"/>
<name>A0A382SLA3_9ZZZZ</name>
<feature type="non-terminal residue" evidence="1">
    <location>
        <position position="32"/>
    </location>
</feature>
<organism evidence="1">
    <name type="scientific">marine metagenome</name>
    <dbReference type="NCBI Taxonomy" id="408172"/>
    <lineage>
        <taxon>unclassified sequences</taxon>
        <taxon>metagenomes</taxon>
        <taxon>ecological metagenomes</taxon>
    </lineage>
</organism>
<proteinExistence type="predicted"/>
<accession>A0A382SLA3</accession>
<reference evidence="1" key="1">
    <citation type="submission" date="2018-05" db="EMBL/GenBank/DDBJ databases">
        <authorList>
            <person name="Lanie J.A."/>
            <person name="Ng W.-L."/>
            <person name="Kazmierczak K.M."/>
            <person name="Andrzejewski T.M."/>
            <person name="Davidsen T.M."/>
            <person name="Wayne K.J."/>
            <person name="Tettelin H."/>
            <person name="Glass J.I."/>
            <person name="Rusch D."/>
            <person name="Podicherti R."/>
            <person name="Tsui H.-C.T."/>
            <person name="Winkler M.E."/>
        </authorList>
    </citation>
    <scope>NUCLEOTIDE SEQUENCE</scope>
</reference>
<sequence>MNKIIKLALVLLSTIGLILATASTSFAKVEGD</sequence>
<dbReference type="EMBL" id="UINC01129884">
    <property type="protein sequence ID" value="SVD10583.1"/>
    <property type="molecule type" value="Genomic_DNA"/>
</dbReference>